<dbReference type="InterPro" id="IPR036291">
    <property type="entry name" value="NAD(P)-bd_dom_sf"/>
</dbReference>
<dbReference type="GO" id="GO:0008270">
    <property type="term" value="F:zinc ion binding"/>
    <property type="evidence" value="ECO:0007669"/>
    <property type="project" value="InterPro"/>
</dbReference>
<dbReference type="InterPro" id="IPR002328">
    <property type="entry name" value="ADH_Zn_CS"/>
</dbReference>
<dbReference type="GO" id="GO:0051903">
    <property type="term" value="F:S-(hydroxymethyl)glutathione dehydrogenase [NAD(P)+] activity"/>
    <property type="evidence" value="ECO:0007669"/>
    <property type="project" value="TreeGrafter"/>
</dbReference>
<keyword evidence="3" id="KW-0560">Oxidoreductase</keyword>
<organism evidence="6">
    <name type="scientific">freshwater metagenome</name>
    <dbReference type="NCBI Taxonomy" id="449393"/>
    <lineage>
        <taxon>unclassified sequences</taxon>
        <taxon>metagenomes</taxon>
        <taxon>ecological metagenomes</taxon>
    </lineage>
</organism>
<dbReference type="Pfam" id="PF08240">
    <property type="entry name" value="ADH_N"/>
    <property type="match status" value="1"/>
</dbReference>
<dbReference type="PANTHER" id="PTHR43880:SF12">
    <property type="entry name" value="ALCOHOL DEHYDROGENASE CLASS-3"/>
    <property type="match status" value="1"/>
</dbReference>
<dbReference type="SMART" id="SM00829">
    <property type="entry name" value="PKS_ER"/>
    <property type="match status" value="1"/>
</dbReference>
<evidence type="ECO:0000256" key="1">
    <source>
        <dbReference type="ARBA" id="ARBA00022723"/>
    </source>
</evidence>
<dbReference type="InterPro" id="IPR013154">
    <property type="entry name" value="ADH-like_N"/>
</dbReference>
<evidence type="ECO:0000256" key="4">
    <source>
        <dbReference type="ARBA" id="ARBA00023027"/>
    </source>
</evidence>
<name>A0A6J6RCW1_9ZZZZ</name>
<dbReference type="SUPFAM" id="SSF50129">
    <property type="entry name" value="GroES-like"/>
    <property type="match status" value="1"/>
</dbReference>
<protein>
    <submittedName>
        <fullName evidence="6">Unannotated protein</fullName>
    </submittedName>
</protein>
<dbReference type="PANTHER" id="PTHR43880">
    <property type="entry name" value="ALCOHOL DEHYDROGENASE"/>
    <property type="match status" value="1"/>
</dbReference>
<evidence type="ECO:0000313" key="6">
    <source>
        <dbReference type="EMBL" id="CAB4721861.1"/>
    </source>
</evidence>
<evidence type="ECO:0000256" key="3">
    <source>
        <dbReference type="ARBA" id="ARBA00023002"/>
    </source>
</evidence>
<dbReference type="AlphaFoldDB" id="A0A6J6RCW1"/>
<dbReference type="InterPro" id="IPR011032">
    <property type="entry name" value="GroES-like_sf"/>
</dbReference>
<dbReference type="EMBL" id="CAEZYJ010000088">
    <property type="protein sequence ID" value="CAB4721861.1"/>
    <property type="molecule type" value="Genomic_DNA"/>
</dbReference>
<keyword evidence="4" id="KW-0520">NAD</keyword>
<dbReference type="GO" id="GO:0046294">
    <property type="term" value="P:formaldehyde catabolic process"/>
    <property type="evidence" value="ECO:0007669"/>
    <property type="project" value="TreeGrafter"/>
</dbReference>
<dbReference type="Gene3D" id="3.90.180.10">
    <property type="entry name" value="Medium-chain alcohol dehydrogenases, catalytic domain"/>
    <property type="match status" value="1"/>
</dbReference>
<accession>A0A6J6RCW1</accession>
<evidence type="ECO:0000256" key="2">
    <source>
        <dbReference type="ARBA" id="ARBA00022833"/>
    </source>
</evidence>
<reference evidence="6" key="1">
    <citation type="submission" date="2020-05" db="EMBL/GenBank/DDBJ databases">
        <authorList>
            <person name="Chiriac C."/>
            <person name="Salcher M."/>
            <person name="Ghai R."/>
            <person name="Kavagutti S V."/>
        </authorList>
    </citation>
    <scope>NUCLEOTIDE SEQUENCE</scope>
</reference>
<evidence type="ECO:0000259" key="5">
    <source>
        <dbReference type="SMART" id="SM00829"/>
    </source>
</evidence>
<gene>
    <name evidence="6" type="ORF">UFOPK2659_00698</name>
</gene>
<keyword evidence="1" id="KW-0479">Metal-binding</keyword>
<proteinExistence type="predicted"/>
<sequence>MKSKAVLIREAGANLPYAKSKPLEIVEIDLAPPKAGEVLVKIESAGICHSDLSVVNGSRLRPLPIILGHESSGVVIELGQDVHDFKVGDHFTTVFLPSCQNCYECKSGIPANCSVGAKANASGQMISGGSRISIEGDSVNHYNGISCYSQYAVIDERSLVKLPSDIPFDIAALFGCALLTGIGAVRNSAHAKEGQSLGIWGLGGVGLSALLGAVISKAAPIIVIDPVESKRKLALSLGADIALDPKDNLRNTLAEGVSVAIEAAGRADTLIAAYESTARGGATVSVGLPKAEEMFSISALSLVADLKTIKGSYLGSANPRIDIPEFVKFWRDGKLPVEKLLTSTSSMLQVNEAMDALDGAQVVRQVIHPHK</sequence>
<dbReference type="PROSITE" id="PS00059">
    <property type="entry name" value="ADH_ZINC"/>
    <property type="match status" value="1"/>
</dbReference>
<dbReference type="Pfam" id="PF00107">
    <property type="entry name" value="ADH_zinc_N"/>
    <property type="match status" value="1"/>
</dbReference>
<dbReference type="SUPFAM" id="SSF51735">
    <property type="entry name" value="NAD(P)-binding Rossmann-fold domains"/>
    <property type="match status" value="1"/>
</dbReference>
<dbReference type="GO" id="GO:0005829">
    <property type="term" value="C:cytosol"/>
    <property type="evidence" value="ECO:0007669"/>
    <property type="project" value="TreeGrafter"/>
</dbReference>
<feature type="domain" description="Enoyl reductase (ER)" evidence="5">
    <location>
        <begin position="19"/>
        <end position="367"/>
    </location>
</feature>
<dbReference type="InterPro" id="IPR013149">
    <property type="entry name" value="ADH-like_C"/>
</dbReference>
<dbReference type="InterPro" id="IPR020843">
    <property type="entry name" value="ER"/>
</dbReference>
<dbReference type="Gene3D" id="3.40.50.720">
    <property type="entry name" value="NAD(P)-binding Rossmann-like Domain"/>
    <property type="match status" value="1"/>
</dbReference>
<keyword evidence="2" id="KW-0862">Zinc</keyword>